<dbReference type="Proteomes" id="UP000249799">
    <property type="component" value="Chromosome"/>
</dbReference>
<dbReference type="OrthoDB" id="9809788at2"/>
<proteinExistence type="predicted"/>
<evidence type="ECO:0000256" key="1">
    <source>
        <dbReference type="SAM" id="MobiDB-lite"/>
    </source>
</evidence>
<gene>
    <name evidence="3" type="ORF">DN745_11845</name>
</gene>
<dbReference type="RefSeq" id="WP_111335110.1">
    <property type="nucleotide sequence ID" value="NZ_CP030032.1"/>
</dbReference>
<feature type="region of interest" description="Disordered" evidence="1">
    <location>
        <begin position="37"/>
        <end position="85"/>
    </location>
</feature>
<organism evidence="3 4">
    <name type="scientific">Bradymonas sediminis</name>
    <dbReference type="NCBI Taxonomy" id="1548548"/>
    <lineage>
        <taxon>Bacteria</taxon>
        <taxon>Deltaproteobacteria</taxon>
        <taxon>Bradymonadales</taxon>
        <taxon>Bradymonadaceae</taxon>
        <taxon>Bradymonas</taxon>
    </lineage>
</organism>
<dbReference type="Pfam" id="PF06904">
    <property type="entry name" value="Extensin-like_C"/>
    <property type="match status" value="1"/>
</dbReference>
<feature type="compositionally biased region" description="Polar residues" evidence="1">
    <location>
        <begin position="51"/>
        <end position="75"/>
    </location>
</feature>
<evidence type="ECO:0000313" key="3">
    <source>
        <dbReference type="EMBL" id="AWV89992.1"/>
    </source>
</evidence>
<protein>
    <recommendedName>
        <fullName evidence="2">Extensin-like C-terminal domain-containing protein</fullName>
    </recommendedName>
</protein>
<dbReference type="KEGG" id="bsed:DN745_11845"/>
<sequence>MKYFNKGSESAAEPRRLRHGIIASTSLAILMACAPSRAATPDKPRAEAPPKSSSPRPDAPQTTGASTAQTRQLARQASPEDALSVDALEARARKRETADKSYPYHSQSRRVRGKAKCPKIEVISYEGSLIPYNQPIEINPHFKDRLVRFERLVMEVAVRVYGRAPAQIVHFGGHSCKTVSGRGKKFSEHVFGHAIDISGFKFDAAADADTASDAAVDGAFSVALKEHWGATDGFGAKHAQFLRELADVLKKRGPFSTMLGPAYPGHDSLFHFDFGPQFFFRI</sequence>
<feature type="domain" description="Extensin-like C-terminal" evidence="2">
    <location>
        <begin position="102"/>
        <end position="274"/>
    </location>
</feature>
<dbReference type="InterPro" id="IPR009683">
    <property type="entry name" value="Extensin-like_C"/>
</dbReference>
<reference evidence="3 4" key="1">
    <citation type="submission" date="2018-06" db="EMBL/GenBank/DDBJ databases">
        <title>Lujinxingia sediminis gen. nov. sp. nov., a new facultative anaerobic member of the class Deltaproteobacteria, and proposal of Lujinxingaceae fam. nov.</title>
        <authorList>
            <person name="Guo L.-Y."/>
            <person name="Li C.-M."/>
            <person name="Wang S."/>
            <person name="Du Z.-J."/>
        </authorList>
    </citation>
    <scope>NUCLEOTIDE SEQUENCE [LARGE SCALE GENOMIC DNA]</scope>
    <source>
        <strain evidence="3 4">FA350</strain>
    </source>
</reference>
<keyword evidence="4" id="KW-1185">Reference proteome</keyword>
<accession>A0A2Z4FM29</accession>
<name>A0A2Z4FM29_9DELT</name>
<evidence type="ECO:0000259" key="2">
    <source>
        <dbReference type="Pfam" id="PF06904"/>
    </source>
</evidence>
<dbReference type="EMBL" id="CP030032">
    <property type="protein sequence ID" value="AWV89992.1"/>
    <property type="molecule type" value="Genomic_DNA"/>
</dbReference>
<evidence type="ECO:0000313" key="4">
    <source>
        <dbReference type="Proteomes" id="UP000249799"/>
    </source>
</evidence>
<dbReference type="AlphaFoldDB" id="A0A2Z4FM29"/>
<dbReference type="PROSITE" id="PS51257">
    <property type="entry name" value="PROKAR_LIPOPROTEIN"/>
    <property type="match status" value="1"/>
</dbReference>